<feature type="transmembrane region" description="Helical" evidence="1">
    <location>
        <begin position="72"/>
        <end position="92"/>
    </location>
</feature>
<evidence type="ECO:0000313" key="3">
    <source>
        <dbReference type="Proteomes" id="UP000187313"/>
    </source>
</evidence>
<keyword evidence="1" id="KW-0812">Transmembrane</keyword>
<feature type="transmembrane region" description="Helical" evidence="1">
    <location>
        <begin position="36"/>
        <end position="60"/>
    </location>
</feature>
<organism evidence="2 3">
    <name type="scientific">Paenibacillus odorifer</name>
    <dbReference type="NCBI Taxonomy" id="189426"/>
    <lineage>
        <taxon>Bacteria</taxon>
        <taxon>Bacillati</taxon>
        <taxon>Bacillota</taxon>
        <taxon>Bacilli</taxon>
        <taxon>Bacillales</taxon>
        <taxon>Paenibacillaceae</taxon>
        <taxon>Paenibacillus</taxon>
    </lineage>
</organism>
<evidence type="ECO:0000256" key="1">
    <source>
        <dbReference type="SAM" id="Phobius"/>
    </source>
</evidence>
<reference evidence="2 3" key="1">
    <citation type="submission" date="2016-10" db="EMBL/GenBank/DDBJ databases">
        <title>Paenibacillus species isolates.</title>
        <authorList>
            <person name="Beno S.M."/>
        </authorList>
    </citation>
    <scope>NUCLEOTIDE SEQUENCE [LARGE SCALE GENOMIC DNA]</scope>
    <source>
        <strain evidence="2 3">FSL R5-0923</strain>
    </source>
</reference>
<protein>
    <submittedName>
        <fullName evidence="2">Uncharacterized protein</fullName>
    </submittedName>
</protein>
<proteinExistence type="predicted"/>
<dbReference type="Proteomes" id="UP000187313">
    <property type="component" value="Unassembled WGS sequence"/>
</dbReference>
<keyword evidence="1" id="KW-1133">Transmembrane helix</keyword>
<keyword evidence="1" id="KW-0472">Membrane</keyword>
<accession>A0ABX3HVD7</accession>
<gene>
    <name evidence="2" type="ORF">BSK51_04570</name>
</gene>
<name>A0ABX3HVD7_9BACL</name>
<keyword evidence="3" id="KW-1185">Reference proteome</keyword>
<comment type="caution">
    <text evidence="2">The sequence shown here is derived from an EMBL/GenBank/DDBJ whole genome shotgun (WGS) entry which is preliminary data.</text>
</comment>
<dbReference type="EMBL" id="MPTD01000002">
    <property type="protein sequence ID" value="OMD55328.1"/>
    <property type="molecule type" value="Genomic_DNA"/>
</dbReference>
<evidence type="ECO:0000313" key="2">
    <source>
        <dbReference type="EMBL" id="OMD55328.1"/>
    </source>
</evidence>
<sequence>MYVTMRHKCYIICYKIQHSNEYQTRINENQTYSMHVALAITCMTFVEIVMAVHGAIVMMRKGKAPAVSAIKLSNLAASLISLVLTQTAILSFTHQGDMSYYNGLAA</sequence>